<sequence length="256" mass="28552">MGYLVVDLTFASDTLTPQITSWALSELYTHTDHQAIVYEIKTAKPPRPLTRQSCKWNASTLDTECLSVMMARTAVPPGPVEEMATSLMAAITSASMTRRGGRSRRSVLVDKRDRRPSACMSASAKAYPESARSAKWRRLPSELRLCKTSPARCYQDQLASVLEQTLRRGKEDMWGKPYETVMSRLRDPRVNSLSSPTLVRRTVAALFPLVSDEPALPPPHRAGEIGQPSPWRNSEEHTRGSRSTLRLGRTAYPTPP</sequence>
<dbReference type="SUPFAM" id="SSF56219">
    <property type="entry name" value="DNase I-like"/>
    <property type="match status" value="1"/>
</dbReference>
<evidence type="ECO:0000313" key="3">
    <source>
        <dbReference type="Proteomes" id="UP001627154"/>
    </source>
</evidence>
<organism evidence="2 3">
    <name type="scientific">Trichogramma kaykai</name>
    <dbReference type="NCBI Taxonomy" id="54128"/>
    <lineage>
        <taxon>Eukaryota</taxon>
        <taxon>Metazoa</taxon>
        <taxon>Ecdysozoa</taxon>
        <taxon>Arthropoda</taxon>
        <taxon>Hexapoda</taxon>
        <taxon>Insecta</taxon>
        <taxon>Pterygota</taxon>
        <taxon>Neoptera</taxon>
        <taxon>Endopterygota</taxon>
        <taxon>Hymenoptera</taxon>
        <taxon>Apocrita</taxon>
        <taxon>Proctotrupomorpha</taxon>
        <taxon>Chalcidoidea</taxon>
        <taxon>Trichogrammatidae</taxon>
        <taxon>Trichogramma</taxon>
    </lineage>
</organism>
<proteinExistence type="predicted"/>
<dbReference type="AlphaFoldDB" id="A0ABD2X1W5"/>
<feature type="region of interest" description="Disordered" evidence="1">
    <location>
        <begin position="211"/>
        <end position="256"/>
    </location>
</feature>
<dbReference type="Proteomes" id="UP001627154">
    <property type="component" value="Unassembled WGS sequence"/>
</dbReference>
<protein>
    <recommendedName>
        <fullName evidence="4">Endonuclease/exonuclease/phosphatase domain-containing protein</fullName>
    </recommendedName>
</protein>
<comment type="caution">
    <text evidence="2">The sequence shown here is derived from an EMBL/GenBank/DDBJ whole genome shotgun (WGS) entry which is preliminary data.</text>
</comment>
<evidence type="ECO:0000313" key="2">
    <source>
        <dbReference type="EMBL" id="KAL3398943.1"/>
    </source>
</evidence>
<evidence type="ECO:0000256" key="1">
    <source>
        <dbReference type="SAM" id="MobiDB-lite"/>
    </source>
</evidence>
<evidence type="ECO:0008006" key="4">
    <source>
        <dbReference type="Google" id="ProtNLM"/>
    </source>
</evidence>
<accession>A0ABD2X1W5</accession>
<gene>
    <name evidence="2" type="ORF">TKK_008031</name>
</gene>
<name>A0ABD2X1W5_9HYME</name>
<keyword evidence="3" id="KW-1185">Reference proteome</keyword>
<dbReference type="InterPro" id="IPR036691">
    <property type="entry name" value="Endo/exonu/phosph_ase_sf"/>
</dbReference>
<reference evidence="2 3" key="1">
    <citation type="journal article" date="2024" name="bioRxiv">
        <title>A reference genome for Trichogramma kaykai: A tiny desert-dwelling parasitoid wasp with competing sex-ratio distorters.</title>
        <authorList>
            <person name="Culotta J."/>
            <person name="Lindsey A.R."/>
        </authorList>
    </citation>
    <scope>NUCLEOTIDE SEQUENCE [LARGE SCALE GENOMIC DNA]</scope>
    <source>
        <strain evidence="2 3">KSX58</strain>
    </source>
</reference>
<dbReference type="EMBL" id="JBJJXI010000059">
    <property type="protein sequence ID" value="KAL3398943.1"/>
    <property type="molecule type" value="Genomic_DNA"/>
</dbReference>